<feature type="transmembrane region" description="Helical" evidence="6">
    <location>
        <begin position="216"/>
        <end position="238"/>
    </location>
</feature>
<evidence type="ECO:0000256" key="6">
    <source>
        <dbReference type="RuleBase" id="RU363076"/>
    </source>
</evidence>
<evidence type="ECO:0000256" key="3">
    <source>
        <dbReference type="ARBA" id="ARBA00022692"/>
    </source>
</evidence>
<dbReference type="EMBL" id="PIQA01000004">
    <property type="protein sequence ID" value="RUO64599.1"/>
    <property type="molecule type" value="Genomic_DNA"/>
</dbReference>
<keyword evidence="5 6" id="KW-0472">Membrane</keyword>
<evidence type="ECO:0000256" key="2">
    <source>
        <dbReference type="ARBA" id="ARBA00007165"/>
    </source>
</evidence>
<evidence type="ECO:0000313" key="8">
    <source>
        <dbReference type="Proteomes" id="UP000288361"/>
    </source>
</evidence>
<dbReference type="PANTHER" id="PTHR23427">
    <property type="entry name" value="SURFEIT LOCUS PROTEIN"/>
    <property type="match status" value="1"/>
</dbReference>
<comment type="subcellular location">
    <subcellularLocation>
        <location evidence="6">Cell membrane</location>
        <topology evidence="6">Multi-pass membrane protein</topology>
    </subcellularLocation>
    <subcellularLocation>
        <location evidence="1">Membrane</location>
    </subcellularLocation>
</comment>
<dbReference type="Pfam" id="PF02104">
    <property type="entry name" value="SURF1"/>
    <property type="match status" value="1"/>
</dbReference>
<evidence type="ECO:0000313" key="7">
    <source>
        <dbReference type="EMBL" id="RUO64599.1"/>
    </source>
</evidence>
<name>A0A432YSU2_9GAMM</name>
<dbReference type="InterPro" id="IPR045214">
    <property type="entry name" value="Surf1/Surf4"/>
</dbReference>
<dbReference type="AlphaFoldDB" id="A0A432YSU2"/>
<comment type="caution">
    <text evidence="7">The sequence shown here is derived from an EMBL/GenBank/DDBJ whole genome shotgun (WGS) entry which is preliminary data.</text>
</comment>
<proteinExistence type="inferred from homology"/>
<evidence type="ECO:0000256" key="1">
    <source>
        <dbReference type="ARBA" id="ARBA00004370"/>
    </source>
</evidence>
<sequence length="251" mass="28404">MTLKTTNIKIPLVATIITLLAIGVLVKLGFWQLDRAEEKQLLFADYESQQTNEARPLSSIKSLSADKHRFTYVSVSGEFQPTPVLLLDNQIQDGTVGYNVLGFFQPDSPELPTQLVNLGWIPAPTLRSDIPEVELPKGRLTLTAYLYFPSQNELTQNSFEYATNNDSVRIQEAHPNALAKKFGLTSRSHLLLLETPKNIGWQRDWEPQVMKPEKHYGYATQWFSLAVACLVIFVIAVIKLNKQSKKEEETQ</sequence>
<evidence type="ECO:0000256" key="5">
    <source>
        <dbReference type="ARBA" id="ARBA00023136"/>
    </source>
</evidence>
<feature type="transmembrane region" description="Helical" evidence="6">
    <location>
        <begin position="12"/>
        <end position="31"/>
    </location>
</feature>
<dbReference type="CDD" id="cd06662">
    <property type="entry name" value="SURF1"/>
    <property type="match status" value="1"/>
</dbReference>
<dbReference type="InterPro" id="IPR002994">
    <property type="entry name" value="Surf1/Shy1"/>
</dbReference>
<keyword evidence="3 6" id="KW-0812">Transmembrane</keyword>
<gene>
    <name evidence="7" type="ORF">CWI73_07870</name>
</gene>
<dbReference type="PANTHER" id="PTHR23427:SF2">
    <property type="entry name" value="SURFEIT LOCUS PROTEIN 1"/>
    <property type="match status" value="1"/>
</dbReference>
<keyword evidence="4 6" id="KW-1133">Transmembrane helix</keyword>
<reference evidence="7 8" key="1">
    <citation type="journal article" date="2011" name="Front. Microbiol.">
        <title>Genomic signatures of strain selection and enhancement in Bacillus atrophaeus var. globigii, a historical biowarfare simulant.</title>
        <authorList>
            <person name="Gibbons H.S."/>
            <person name="Broomall S.M."/>
            <person name="McNew L.A."/>
            <person name="Daligault H."/>
            <person name="Chapman C."/>
            <person name="Bruce D."/>
            <person name="Karavis M."/>
            <person name="Krepps M."/>
            <person name="McGregor P.A."/>
            <person name="Hong C."/>
            <person name="Park K.H."/>
            <person name="Akmal A."/>
            <person name="Feldman A."/>
            <person name="Lin J.S."/>
            <person name="Chang W.E."/>
            <person name="Higgs B.W."/>
            <person name="Demirev P."/>
            <person name="Lindquist J."/>
            <person name="Liem A."/>
            <person name="Fochler E."/>
            <person name="Read T.D."/>
            <person name="Tapia R."/>
            <person name="Johnson S."/>
            <person name="Bishop-Lilly K.A."/>
            <person name="Detter C."/>
            <person name="Han C."/>
            <person name="Sozhamannan S."/>
            <person name="Rosenzweig C.N."/>
            <person name="Skowronski E.W."/>
        </authorList>
    </citation>
    <scope>NUCLEOTIDE SEQUENCE [LARGE SCALE GENOMIC DNA]</scope>
    <source>
        <strain evidence="7 8">TPS4-2</strain>
    </source>
</reference>
<evidence type="ECO:0000256" key="4">
    <source>
        <dbReference type="ARBA" id="ARBA00022989"/>
    </source>
</evidence>
<comment type="similarity">
    <text evidence="2 6">Belongs to the SURF1 family.</text>
</comment>
<dbReference type="RefSeq" id="WP_126752261.1">
    <property type="nucleotide sequence ID" value="NZ_JBHUMT010000001.1"/>
</dbReference>
<organism evidence="7 8">
    <name type="scientific">Idiomarina piscisalsi</name>
    <dbReference type="NCBI Taxonomy" id="1096243"/>
    <lineage>
        <taxon>Bacteria</taxon>
        <taxon>Pseudomonadati</taxon>
        <taxon>Pseudomonadota</taxon>
        <taxon>Gammaproteobacteria</taxon>
        <taxon>Alteromonadales</taxon>
        <taxon>Idiomarinaceae</taxon>
        <taxon>Idiomarina</taxon>
    </lineage>
</organism>
<dbReference type="PROSITE" id="PS50895">
    <property type="entry name" value="SURF1"/>
    <property type="match status" value="1"/>
</dbReference>
<dbReference type="Proteomes" id="UP000288361">
    <property type="component" value="Unassembled WGS sequence"/>
</dbReference>
<accession>A0A432YSU2</accession>
<protein>
    <recommendedName>
        <fullName evidence="6">SURF1-like protein</fullName>
    </recommendedName>
</protein>
<keyword evidence="6" id="KW-1003">Cell membrane</keyword>
<dbReference type="GO" id="GO:0005886">
    <property type="term" value="C:plasma membrane"/>
    <property type="evidence" value="ECO:0007669"/>
    <property type="project" value="UniProtKB-SubCell"/>
</dbReference>